<organism evidence="1">
    <name type="scientific">marine metagenome</name>
    <dbReference type="NCBI Taxonomy" id="408172"/>
    <lineage>
        <taxon>unclassified sequences</taxon>
        <taxon>metagenomes</taxon>
        <taxon>ecological metagenomes</taxon>
    </lineage>
</organism>
<evidence type="ECO:0000313" key="1">
    <source>
        <dbReference type="EMBL" id="SVD24960.1"/>
    </source>
</evidence>
<accession>A0A382TSC7</accession>
<name>A0A382TSC7_9ZZZZ</name>
<sequence length="251" mass="28381">MKRIIIIFIFFVLFSFVKTESVLADRLLLGVDFIGYAYVNNVDSVSDEGGVPWIGQCKPDQEKTTKTGDYVTDECGDEGAEDAFGTEGIYPNISLEINIGKPSTGWGLMFVLKPTNKNRTKLVNYPNDNESIIIDKDIRFIGIPIMYTWGDPELGKNGNMAIRFGWGPSLLYYDPLIIETKDETITKRGFEEGFGLGYLFFSWDWGGFALIYQQLLQGNGIKVDEIKNNNGEPIKISSSWNSMSLNYSWYF</sequence>
<gene>
    <name evidence="1" type="ORF">METZ01_LOCUS377814</name>
</gene>
<protein>
    <recommendedName>
        <fullName evidence="2">Outer membrane protein beta-barrel domain-containing protein</fullName>
    </recommendedName>
</protein>
<dbReference type="AlphaFoldDB" id="A0A382TSC7"/>
<evidence type="ECO:0008006" key="2">
    <source>
        <dbReference type="Google" id="ProtNLM"/>
    </source>
</evidence>
<proteinExistence type="predicted"/>
<reference evidence="1" key="1">
    <citation type="submission" date="2018-05" db="EMBL/GenBank/DDBJ databases">
        <authorList>
            <person name="Lanie J.A."/>
            <person name="Ng W.-L."/>
            <person name="Kazmierczak K.M."/>
            <person name="Andrzejewski T.M."/>
            <person name="Davidsen T.M."/>
            <person name="Wayne K.J."/>
            <person name="Tettelin H."/>
            <person name="Glass J.I."/>
            <person name="Rusch D."/>
            <person name="Podicherti R."/>
            <person name="Tsui H.-C.T."/>
            <person name="Winkler M.E."/>
        </authorList>
    </citation>
    <scope>NUCLEOTIDE SEQUENCE</scope>
</reference>
<dbReference type="EMBL" id="UINC01138794">
    <property type="protein sequence ID" value="SVD24960.1"/>
    <property type="molecule type" value="Genomic_DNA"/>
</dbReference>